<sequence length="75" mass="8183">MTVSYLRAPLFDLLACADQRIRVLHKLVNSLSCMTAQTADASDLFQIADIASLLLGDGVALLDVVQGFFDVRHFA</sequence>
<dbReference type="EMBL" id="VAVY01000005">
    <property type="protein sequence ID" value="TMM60762.1"/>
    <property type="molecule type" value="Genomic_DNA"/>
</dbReference>
<dbReference type="Proteomes" id="UP000310095">
    <property type="component" value="Unassembled WGS sequence"/>
</dbReference>
<organism evidence="1 2">
    <name type="scientific">Pseudomonas protegens</name>
    <dbReference type="NCBI Taxonomy" id="380021"/>
    <lineage>
        <taxon>Bacteria</taxon>
        <taxon>Pseudomonadati</taxon>
        <taxon>Pseudomonadota</taxon>
        <taxon>Gammaproteobacteria</taxon>
        <taxon>Pseudomonadales</taxon>
        <taxon>Pseudomonadaceae</taxon>
        <taxon>Pseudomonas</taxon>
    </lineage>
</organism>
<gene>
    <name evidence="1" type="ORF">FEF10_29225</name>
</gene>
<name>A0ABY2VA73_9PSED</name>
<proteinExistence type="predicted"/>
<evidence type="ECO:0000313" key="1">
    <source>
        <dbReference type="EMBL" id="TMM60762.1"/>
    </source>
</evidence>
<keyword evidence="2" id="KW-1185">Reference proteome</keyword>
<accession>A0ABY2VA73</accession>
<comment type="caution">
    <text evidence="1">The sequence shown here is derived from an EMBL/GenBank/DDBJ whole genome shotgun (WGS) entry which is preliminary data.</text>
</comment>
<reference evidence="1 2" key="1">
    <citation type="submission" date="2019-05" db="EMBL/GenBank/DDBJ databases">
        <title>Identification and Biocontrol Activity Analysis of Biocontrol Strain PF-1 Based on Genome-wide Data.</title>
        <authorList>
            <person name="Qi J."/>
        </authorList>
    </citation>
    <scope>NUCLEOTIDE SEQUENCE [LARGE SCALE GENOMIC DNA]</scope>
    <source>
        <strain evidence="1 2">PF-1</strain>
    </source>
</reference>
<evidence type="ECO:0000313" key="2">
    <source>
        <dbReference type="Proteomes" id="UP000310095"/>
    </source>
</evidence>
<protein>
    <submittedName>
        <fullName evidence="1">Uncharacterized protein</fullName>
    </submittedName>
</protein>